<dbReference type="InterPro" id="IPR016160">
    <property type="entry name" value="Ald_DH_CS_CYS"/>
</dbReference>
<comment type="pathway">
    <text evidence="1">Amino-acid degradation; L-proline degradation into L-glutamate; L-glutamate from L-proline: step 2/2.</text>
</comment>
<evidence type="ECO:0000256" key="3">
    <source>
        <dbReference type="ARBA" id="ARBA00023002"/>
    </source>
</evidence>
<name>A0ABW8JVR3_9GAMM</name>
<reference evidence="9 10" key="1">
    <citation type="submission" date="2020-10" db="EMBL/GenBank/DDBJ databases">
        <title>Phylogeny of dyella-like bacteria.</title>
        <authorList>
            <person name="Fu J."/>
        </authorList>
    </citation>
    <scope>NUCLEOTIDE SEQUENCE [LARGE SCALE GENOMIC DNA]</scope>
    <source>
        <strain evidence="9 10">Gsoil3046</strain>
    </source>
</reference>
<gene>
    <name evidence="9" type="ORF">ISP17_10240</name>
</gene>
<comment type="similarity">
    <text evidence="7">Belongs to the aldehyde dehydrogenase family.</text>
</comment>
<evidence type="ECO:0000313" key="10">
    <source>
        <dbReference type="Proteomes" id="UP001620460"/>
    </source>
</evidence>
<dbReference type="Proteomes" id="UP001620460">
    <property type="component" value="Unassembled WGS sequence"/>
</dbReference>
<comment type="catalytic activity">
    <reaction evidence="5">
        <text>L-glutamate 5-semialdehyde + NAD(+) + H2O = L-glutamate + NADH + 2 H(+)</text>
        <dbReference type="Rhea" id="RHEA:30235"/>
        <dbReference type="ChEBI" id="CHEBI:15377"/>
        <dbReference type="ChEBI" id="CHEBI:15378"/>
        <dbReference type="ChEBI" id="CHEBI:29985"/>
        <dbReference type="ChEBI" id="CHEBI:57540"/>
        <dbReference type="ChEBI" id="CHEBI:57945"/>
        <dbReference type="ChEBI" id="CHEBI:58066"/>
        <dbReference type="EC" id="1.2.1.88"/>
    </reaction>
</comment>
<dbReference type="InterPro" id="IPR050485">
    <property type="entry name" value="Proline_metab_enzyme"/>
</dbReference>
<evidence type="ECO:0000313" key="9">
    <source>
        <dbReference type="EMBL" id="MFK2904345.1"/>
    </source>
</evidence>
<evidence type="ECO:0000256" key="7">
    <source>
        <dbReference type="RuleBase" id="RU003345"/>
    </source>
</evidence>
<feature type="active site" evidence="6">
    <location>
        <position position="286"/>
    </location>
</feature>
<dbReference type="Gene3D" id="3.40.309.10">
    <property type="entry name" value="Aldehyde Dehydrogenase, Chain A, domain 2"/>
    <property type="match status" value="1"/>
</dbReference>
<evidence type="ECO:0000256" key="1">
    <source>
        <dbReference type="ARBA" id="ARBA00004786"/>
    </source>
</evidence>
<evidence type="ECO:0000256" key="6">
    <source>
        <dbReference type="PROSITE-ProRule" id="PRU10007"/>
    </source>
</evidence>
<sequence length="527" mass="56931">MSFRLTYATMYNPPEAMHERFEAALARVSAGLGVRHDLFIDGADRDAALYSDRRAPFDNALHLGSFAQASEADADVAMRAAQAAYPAWRATPVAERARLIRRVGDLLEERVYDIAAALVLEVGKNRMEALGEAQETVDFFHHYADDFESHAGYAHVLPDDPIDGVASHNASVMRPHGVWVVIAPFNFPLALAGGPTAAALVTGNTVVLKGASDTPWAARLLADCIRDAGLPPGVFNCLSGSGRETGEALAQHPLTAGITFTGSVAVGRHLMRQMAGGAWPRPCIAEMGGKNPCIVTERANLDDAAAGIVRSAYGMSGQKCSALSRLYVHDSVADALIERLRQQIAAIRLGDPRLREHWMGPVMNATAYGNYRQYIDELQSGGATLLAGGHRLGEGASGPVPLARGYFVEPTLAEVPPDHPLWQQEMFLPILTLHRYRDRDEAMRLANDTTMGLTAGFYGGADEVAWFHEHIEAGVTYANRPQGATTGAWPGYQPFGGWKGSGSTGKAIASFYYLAQYLREQSRTVVE</sequence>
<dbReference type="EMBL" id="JADIKM010000003">
    <property type="protein sequence ID" value="MFK2904345.1"/>
    <property type="molecule type" value="Genomic_DNA"/>
</dbReference>
<keyword evidence="3 7" id="KW-0560">Oxidoreductase</keyword>
<dbReference type="Pfam" id="PF00171">
    <property type="entry name" value="Aldedh"/>
    <property type="match status" value="1"/>
</dbReference>
<evidence type="ECO:0000256" key="5">
    <source>
        <dbReference type="ARBA" id="ARBA00048142"/>
    </source>
</evidence>
<dbReference type="InterPro" id="IPR015590">
    <property type="entry name" value="Aldehyde_DH_dom"/>
</dbReference>
<organism evidence="9 10">
    <name type="scientific">Dyella ginsengisoli</name>
    <dbReference type="NCBI Taxonomy" id="363848"/>
    <lineage>
        <taxon>Bacteria</taxon>
        <taxon>Pseudomonadati</taxon>
        <taxon>Pseudomonadota</taxon>
        <taxon>Gammaproteobacteria</taxon>
        <taxon>Lysobacterales</taxon>
        <taxon>Rhodanobacteraceae</taxon>
        <taxon>Dyella</taxon>
    </lineage>
</organism>
<feature type="domain" description="Aldehyde dehydrogenase" evidence="8">
    <location>
        <begin position="56"/>
        <end position="519"/>
    </location>
</feature>
<dbReference type="InterPro" id="IPR029510">
    <property type="entry name" value="Ald_DH_CS_GLU"/>
</dbReference>
<dbReference type="InterPro" id="IPR016162">
    <property type="entry name" value="Ald_DH_N"/>
</dbReference>
<accession>A0ABW8JVR3</accession>
<dbReference type="SUPFAM" id="SSF53720">
    <property type="entry name" value="ALDH-like"/>
    <property type="match status" value="1"/>
</dbReference>
<dbReference type="EC" id="1.2.1.88" evidence="2"/>
<protein>
    <recommendedName>
        <fullName evidence="2">L-glutamate gamma-semialdehyde dehydrogenase</fullName>
        <ecNumber evidence="2">1.2.1.88</ecNumber>
    </recommendedName>
</protein>
<evidence type="ECO:0000256" key="2">
    <source>
        <dbReference type="ARBA" id="ARBA00012884"/>
    </source>
</evidence>
<evidence type="ECO:0000256" key="4">
    <source>
        <dbReference type="ARBA" id="ARBA00023027"/>
    </source>
</evidence>
<dbReference type="PANTHER" id="PTHR42862:SF1">
    <property type="entry name" value="DELTA-1-PYRROLINE-5-CARBOXYLATE DEHYDROGENASE 2, ISOFORM A-RELATED"/>
    <property type="match status" value="1"/>
</dbReference>
<comment type="caution">
    <text evidence="9">The sequence shown here is derived from an EMBL/GenBank/DDBJ whole genome shotgun (WGS) entry which is preliminary data.</text>
</comment>
<dbReference type="PROSITE" id="PS00070">
    <property type="entry name" value="ALDEHYDE_DEHYDR_CYS"/>
    <property type="match status" value="1"/>
</dbReference>
<dbReference type="InterPro" id="IPR016161">
    <property type="entry name" value="Ald_DH/histidinol_DH"/>
</dbReference>
<evidence type="ECO:0000259" key="8">
    <source>
        <dbReference type="Pfam" id="PF00171"/>
    </source>
</evidence>
<dbReference type="InterPro" id="IPR016163">
    <property type="entry name" value="Ald_DH_C"/>
</dbReference>
<dbReference type="PROSITE" id="PS00687">
    <property type="entry name" value="ALDEHYDE_DEHYDR_GLU"/>
    <property type="match status" value="1"/>
</dbReference>
<keyword evidence="10" id="KW-1185">Reference proteome</keyword>
<keyword evidence="4" id="KW-0520">NAD</keyword>
<dbReference type="PANTHER" id="PTHR42862">
    <property type="entry name" value="DELTA-1-PYRROLINE-5-CARBOXYLATE DEHYDROGENASE 1, ISOFORM A-RELATED"/>
    <property type="match status" value="1"/>
</dbReference>
<dbReference type="Gene3D" id="3.40.605.10">
    <property type="entry name" value="Aldehyde Dehydrogenase, Chain A, domain 1"/>
    <property type="match status" value="1"/>
</dbReference>
<proteinExistence type="inferred from homology"/>
<dbReference type="RefSeq" id="WP_404632781.1">
    <property type="nucleotide sequence ID" value="NZ_JADIKM010000003.1"/>
</dbReference>